<dbReference type="PANTHER" id="PTHR19134:SF449">
    <property type="entry name" value="TYROSINE-PROTEIN PHOSPHATASE 1"/>
    <property type="match status" value="1"/>
</dbReference>
<dbReference type="InterPro" id="IPR000387">
    <property type="entry name" value="Tyr_Pase_dom"/>
</dbReference>
<dbReference type="SMART" id="SM00404">
    <property type="entry name" value="PTPc_motif"/>
    <property type="match status" value="1"/>
</dbReference>
<dbReference type="PROSITE" id="PS00383">
    <property type="entry name" value="TYR_PHOSPHATASE_1"/>
    <property type="match status" value="1"/>
</dbReference>
<reference evidence="4 5" key="1">
    <citation type="journal article" date="2020" name="Genome Biol. Evol.">
        <title>Comparative genomics of strictly vertically transmitted, feminizing microsporidia endosymbionts of amphipod crustaceans.</title>
        <authorList>
            <person name="Cormier A."/>
            <person name="Chebbi M.A."/>
            <person name="Giraud I."/>
            <person name="Wattier R."/>
            <person name="Teixeira M."/>
            <person name="Gilbert C."/>
            <person name="Rigaud T."/>
            <person name="Cordaux R."/>
        </authorList>
    </citation>
    <scope>NUCLEOTIDE SEQUENCE [LARGE SCALE GENOMIC DNA]</scope>
    <source>
        <strain evidence="4 5">Ou3-Ou53</strain>
    </source>
</reference>
<dbReference type="SMART" id="SM00194">
    <property type="entry name" value="PTPc"/>
    <property type="match status" value="1"/>
</dbReference>
<evidence type="ECO:0000313" key="5">
    <source>
        <dbReference type="Proteomes" id="UP000740883"/>
    </source>
</evidence>
<evidence type="ECO:0000259" key="3">
    <source>
        <dbReference type="PROSITE" id="PS50056"/>
    </source>
</evidence>
<gene>
    <name evidence="4" type="primary">PTPN20</name>
    <name evidence="4" type="ORF">NGRA_2228</name>
</gene>
<keyword evidence="5" id="KW-1185">Reference proteome</keyword>
<dbReference type="InterPro" id="IPR016130">
    <property type="entry name" value="Tyr_Pase_AS"/>
</dbReference>
<dbReference type="InterPro" id="IPR000242">
    <property type="entry name" value="PTP_cat"/>
</dbReference>
<name>A0A9P6GX25_9MICR</name>
<feature type="domain" description="Tyrosine-protein phosphatase" evidence="2">
    <location>
        <begin position="80"/>
        <end position="294"/>
    </location>
</feature>
<dbReference type="PROSITE" id="PS50056">
    <property type="entry name" value="TYR_PHOSPHATASE_2"/>
    <property type="match status" value="1"/>
</dbReference>
<comment type="caution">
    <text evidence="4">The sequence shown here is derived from an EMBL/GenBank/DDBJ whole genome shotgun (WGS) entry which is preliminary data.</text>
</comment>
<dbReference type="PANTHER" id="PTHR19134">
    <property type="entry name" value="RECEPTOR-TYPE TYROSINE-PROTEIN PHOSPHATASE"/>
    <property type="match status" value="1"/>
</dbReference>
<sequence length="307" mass="35755">MKEFEDVGNQCLYSRKLALTCKNPNCGTKKDYLSSLTKQEDSVDVYQSRKCYLINRPNISQEILSLLESKRSIVKSLFQKERYREALSILNGCCFNYMMPRSHLDETQITPYNTEVMDKYSLNGYINASEIVLESNIYIATQIPCLKNLDVFTKLIKNSKTKTIVSLVSNTEHLKSFIKIFSEEKWLDGKLVFHIERYIIEGQGVRILRFENWADHSVISSRELEYFYYAAGVITEYPILVHCRAGIGRTGFFIMYDFLRKKGMVNIDTFLDILFKLRSKRSGTVWSKEQLSYLVSLFVIPEFSLEI</sequence>
<protein>
    <submittedName>
        <fullName evidence="4">Tyrosine-protein phosphatase non-receptor type 20</fullName>
    </submittedName>
</protein>
<dbReference type="AlphaFoldDB" id="A0A9P6GX25"/>
<dbReference type="PROSITE" id="PS50055">
    <property type="entry name" value="TYR_PHOSPHATASE_PTP"/>
    <property type="match status" value="1"/>
</dbReference>
<proteinExistence type="inferred from homology"/>
<dbReference type="OrthoDB" id="6058203at2759"/>
<dbReference type="PRINTS" id="PR00700">
    <property type="entry name" value="PRTYPHPHTASE"/>
</dbReference>
<evidence type="ECO:0000256" key="1">
    <source>
        <dbReference type="ARBA" id="ARBA00009649"/>
    </source>
</evidence>
<dbReference type="InterPro" id="IPR003595">
    <property type="entry name" value="Tyr_Pase_cat"/>
</dbReference>
<evidence type="ECO:0000259" key="2">
    <source>
        <dbReference type="PROSITE" id="PS50055"/>
    </source>
</evidence>
<dbReference type="GO" id="GO:0004725">
    <property type="term" value="F:protein tyrosine phosphatase activity"/>
    <property type="evidence" value="ECO:0007669"/>
    <property type="project" value="InterPro"/>
</dbReference>
<dbReference type="InterPro" id="IPR050348">
    <property type="entry name" value="Protein-Tyr_Phosphatase"/>
</dbReference>
<comment type="similarity">
    <text evidence="1">Belongs to the protein-tyrosine phosphatase family. Non-receptor class subfamily.</text>
</comment>
<dbReference type="EMBL" id="SBJO01000213">
    <property type="protein sequence ID" value="KAF9762086.1"/>
    <property type="molecule type" value="Genomic_DNA"/>
</dbReference>
<dbReference type="Pfam" id="PF00102">
    <property type="entry name" value="Y_phosphatase"/>
    <property type="match status" value="1"/>
</dbReference>
<dbReference type="SUPFAM" id="SSF52799">
    <property type="entry name" value="(Phosphotyrosine protein) phosphatases II"/>
    <property type="match status" value="1"/>
</dbReference>
<accession>A0A9P6GX25</accession>
<dbReference type="Gene3D" id="3.90.190.10">
    <property type="entry name" value="Protein tyrosine phosphatase superfamily"/>
    <property type="match status" value="2"/>
</dbReference>
<dbReference type="Proteomes" id="UP000740883">
    <property type="component" value="Unassembled WGS sequence"/>
</dbReference>
<evidence type="ECO:0000313" key="4">
    <source>
        <dbReference type="EMBL" id="KAF9762086.1"/>
    </source>
</evidence>
<dbReference type="InterPro" id="IPR029021">
    <property type="entry name" value="Prot-tyrosine_phosphatase-like"/>
</dbReference>
<feature type="domain" description="Tyrosine specific protein phosphatases" evidence="3">
    <location>
        <begin position="238"/>
        <end position="292"/>
    </location>
</feature>
<organism evidence="4 5">
    <name type="scientific">Nosema granulosis</name>
    <dbReference type="NCBI Taxonomy" id="83296"/>
    <lineage>
        <taxon>Eukaryota</taxon>
        <taxon>Fungi</taxon>
        <taxon>Fungi incertae sedis</taxon>
        <taxon>Microsporidia</taxon>
        <taxon>Nosematidae</taxon>
        <taxon>Nosema</taxon>
    </lineage>
</organism>